<dbReference type="InterPro" id="IPR025668">
    <property type="entry name" value="Tnp_DDE_dom"/>
</dbReference>
<evidence type="ECO:0000313" key="2">
    <source>
        <dbReference type="EMBL" id="SPD69714.1"/>
    </source>
</evidence>
<protein>
    <recommendedName>
        <fullName evidence="1">Transposase DDE domain-containing protein</fullName>
    </recommendedName>
</protein>
<keyword evidence="2" id="KW-0614">Plasmid</keyword>
<dbReference type="Pfam" id="PF13737">
    <property type="entry name" value="DDE_Tnp_1_5"/>
    <property type="match status" value="1"/>
</dbReference>
<reference evidence="2 3" key="1">
    <citation type="submission" date="2018-01" db="EMBL/GenBank/DDBJ databases">
        <authorList>
            <person name="Clerissi C."/>
        </authorList>
    </citation>
    <scope>NUCLEOTIDE SEQUENCE [LARGE SCALE GENOMIC DNA]</scope>
    <source>
        <strain evidence="2">Cupriavidus taiwanensis SWF 66322</strain>
        <plasmid evidence="3">cbm2636p</plasmid>
    </source>
</reference>
<evidence type="ECO:0000313" key="3">
    <source>
        <dbReference type="Proteomes" id="UP000254259"/>
    </source>
</evidence>
<dbReference type="EMBL" id="LT984815">
    <property type="protein sequence ID" value="SPD69714.1"/>
    <property type="molecule type" value="Genomic_DNA"/>
</dbReference>
<geneLocation type="plasmid" evidence="3">
    <name>cbm2636p</name>
</geneLocation>
<evidence type="ECO:0000259" key="1">
    <source>
        <dbReference type="Pfam" id="PF13737"/>
    </source>
</evidence>
<accession>A0A375HWP7</accession>
<sequence length="65" mass="7523">MSRAQNLNVVLPVSRTGEPPHLVIDSAGLKLYGEDEWKVRKHSCFKRRTWRTVHLAMDANTRYAD</sequence>
<name>A0A375HWP7_9BURK</name>
<feature type="domain" description="Transposase DDE" evidence="1">
    <location>
        <begin position="2"/>
        <end position="34"/>
    </location>
</feature>
<proteinExistence type="predicted"/>
<gene>
    <name evidence="2" type="ORF">CBM2636_P20401</name>
</gene>
<organism evidence="2 3">
    <name type="scientific">Cupriavidus taiwanensis</name>
    <dbReference type="NCBI Taxonomy" id="164546"/>
    <lineage>
        <taxon>Bacteria</taxon>
        <taxon>Pseudomonadati</taxon>
        <taxon>Pseudomonadota</taxon>
        <taxon>Betaproteobacteria</taxon>
        <taxon>Burkholderiales</taxon>
        <taxon>Burkholderiaceae</taxon>
        <taxon>Cupriavidus</taxon>
    </lineage>
</organism>
<dbReference type="Proteomes" id="UP000254259">
    <property type="component" value="Plasmid CBM2636p"/>
</dbReference>
<dbReference type="AlphaFoldDB" id="A0A375HWP7"/>